<dbReference type="Proteomes" id="UP000705283">
    <property type="component" value="Unassembled WGS sequence"/>
</dbReference>
<keyword evidence="1 2" id="KW-0238">DNA-binding</keyword>
<dbReference type="AlphaFoldDB" id="A0AA40WZ62"/>
<dbReference type="SUPFAM" id="SSF46689">
    <property type="entry name" value="Homeodomain-like"/>
    <property type="match status" value="1"/>
</dbReference>
<dbReference type="PROSITE" id="PS50977">
    <property type="entry name" value="HTH_TETR_2"/>
    <property type="match status" value="1"/>
</dbReference>
<comment type="caution">
    <text evidence="4">The sequence shown here is derived from an EMBL/GenBank/DDBJ whole genome shotgun (WGS) entry which is preliminary data.</text>
</comment>
<protein>
    <submittedName>
        <fullName evidence="4">TetR/AcrR family transcriptional regulator</fullName>
    </submittedName>
</protein>
<dbReference type="EMBL" id="JADMKS010000001">
    <property type="protein sequence ID" value="MBF6635635.1"/>
    <property type="molecule type" value="Genomic_DNA"/>
</dbReference>
<dbReference type="InterPro" id="IPR050109">
    <property type="entry name" value="HTH-type_TetR-like_transc_reg"/>
</dbReference>
<name>A0AA40WZ62_9GAMM</name>
<gene>
    <name evidence="4" type="ORF">ITX54_03010</name>
</gene>
<dbReference type="PANTHER" id="PTHR30055:SF223">
    <property type="entry name" value="HTH-TYPE TRANSCRIPTIONAL REGULATOR UIDR"/>
    <property type="match status" value="1"/>
</dbReference>
<dbReference type="GO" id="GO:0000976">
    <property type="term" value="F:transcription cis-regulatory region binding"/>
    <property type="evidence" value="ECO:0007669"/>
    <property type="project" value="TreeGrafter"/>
</dbReference>
<dbReference type="RefSeq" id="WP_194977480.1">
    <property type="nucleotide sequence ID" value="NZ_JADMKS010000001.1"/>
</dbReference>
<accession>A0AA40WZ62</accession>
<dbReference type="InterPro" id="IPR009057">
    <property type="entry name" value="Homeodomain-like_sf"/>
</dbReference>
<evidence type="ECO:0000313" key="5">
    <source>
        <dbReference type="Proteomes" id="UP000705283"/>
    </source>
</evidence>
<dbReference type="GO" id="GO:0003700">
    <property type="term" value="F:DNA-binding transcription factor activity"/>
    <property type="evidence" value="ECO:0007669"/>
    <property type="project" value="TreeGrafter"/>
</dbReference>
<evidence type="ECO:0000313" key="4">
    <source>
        <dbReference type="EMBL" id="MBF6635635.1"/>
    </source>
</evidence>
<organism evidence="4 5">
    <name type="scientific">Rouxiella silvae</name>
    <dbReference type="NCBI Taxonomy" id="1646373"/>
    <lineage>
        <taxon>Bacteria</taxon>
        <taxon>Pseudomonadati</taxon>
        <taxon>Pseudomonadota</taxon>
        <taxon>Gammaproteobacteria</taxon>
        <taxon>Enterobacterales</taxon>
        <taxon>Yersiniaceae</taxon>
        <taxon>Rouxiella</taxon>
    </lineage>
</organism>
<feature type="DNA-binding region" description="H-T-H motif" evidence="2">
    <location>
        <begin position="39"/>
        <end position="58"/>
    </location>
</feature>
<sequence length="199" mass="21871">MISHTHDAPKRRLSREARRSQLLETAWRIVRLEGSDALTLARVGEEAGVSKPVVYDHFTTRHGLLAALYEDFDIRQNAIITVAMDAAENSVNAKAAVIAACYVDCVMTQGREIPDVLSALGGSPELAEVKRKYQIDFIEKFQKWFASFVNEKGIFLPSLWAMLGAADSISNAVVSGDITREQGVLELKAIIAGIVARNQ</sequence>
<reference evidence="4" key="1">
    <citation type="submission" date="2020-11" db="EMBL/GenBank/DDBJ databases">
        <authorList>
            <person name="Lee S.D."/>
        </authorList>
    </citation>
    <scope>NUCLEOTIDE SEQUENCE</scope>
    <source>
        <strain evidence="4">SAP-2</strain>
    </source>
</reference>
<dbReference type="PANTHER" id="PTHR30055">
    <property type="entry name" value="HTH-TYPE TRANSCRIPTIONAL REGULATOR RUTR"/>
    <property type="match status" value="1"/>
</dbReference>
<dbReference type="Gene3D" id="1.10.357.10">
    <property type="entry name" value="Tetracycline Repressor, domain 2"/>
    <property type="match status" value="1"/>
</dbReference>
<evidence type="ECO:0000259" key="3">
    <source>
        <dbReference type="PROSITE" id="PS50977"/>
    </source>
</evidence>
<dbReference type="InterPro" id="IPR001647">
    <property type="entry name" value="HTH_TetR"/>
</dbReference>
<evidence type="ECO:0000256" key="1">
    <source>
        <dbReference type="ARBA" id="ARBA00023125"/>
    </source>
</evidence>
<evidence type="ECO:0000256" key="2">
    <source>
        <dbReference type="PROSITE-ProRule" id="PRU00335"/>
    </source>
</evidence>
<dbReference type="Pfam" id="PF00440">
    <property type="entry name" value="TetR_N"/>
    <property type="match status" value="1"/>
</dbReference>
<proteinExistence type="predicted"/>
<reference evidence="4" key="2">
    <citation type="submission" date="2022-09" db="EMBL/GenBank/DDBJ databases">
        <title>Rouxiella aceris sp. nov., isolated from tree sap and emended description of the genus Rhouxiella.</title>
        <authorList>
            <person name="Kim I.S."/>
        </authorList>
    </citation>
    <scope>NUCLEOTIDE SEQUENCE</scope>
    <source>
        <strain evidence="4">SAP-2</strain>
    </source>
</reference>
<feature type="domain" description="HTH tetR-type" evidence="3">
    <location>
        <begin position="16"/>
        <end position="76"/>
    </location>
</feature>